<evidence type="ECO:0000313" key="2">
    <source>
        <dbReference type="EMBL" id="KAF2821816.1"/>
    </source>
</evidence>
<accession>A0A6A6ZLJ0</accession>
<name>A0A6A6ZLJ0_9PLEO</name>
<keyword evidence="3" id="KW-1185">Reference proteome</keyword>
<protein>
    <submittedName>
        <fullName evidence="2">Uncharacterized protein</fullName>
    </submittedName>
</protein>
<dbReference type="EMBL" id="MU006236">
    <property type="protein sequence ID" value="KAF2821816.1"/>
    <property type="molecule type" value="Genomic_DNA"/>
</dbReference>
<feature type="compositionally biased region" description="Basic and acidic residues" evidence="1">
    <location>
        <begin position="772"/>
        <end position="791"/>
    </location>
</feature>
<dbReference type="AlphaFoldDB" id="A0A6A6ZLJ0"/>
<evidence type="ECO:0000256" key="1">
    <source>
        <dbReference type="SAM" id="MobiDB-lite"/>
    </source>
</evidence>
<evidence type="ECO:0000313" key="3">
    <source>
        <dbReference type="Proteomes" id="UP000799424"/>
    </source>
</evidence>
<dbReference type="OrthoDB" id="185373at2759"/>
<dbReference type="Proteomes" id="UP000799424">
    <property type="component" value="Unassembled WGS sequence"/>
</dbReference>
<feature type="compositionally biased region" description="Basic and acidic residues" evidence="1">
    <location>
        <begin position="833"/>
        <end position="845"/>
    </location>
</feature>
<sequence>MHKLTRTSLAAIVCPSAPFLAPRLLRTTVPTAIDAIQCVPSTLQKSCYATKTQKREPVKKLRIIRSGSMRHVAREYKKTQDNEVTSLLKQLRQACDTRNVHQMMDIYPNLRDLKALSRHDTRQIAQALHTRTRHNTKASDLFPFIQQFVTDVRSGALEPHPYAYVHLLGIYKDCKRFEEGHELWQWLVQQDERHVSQAAYGAAIELMAYGGLSTLPELEDLYADGLKRFPGTFAEYHLSPDAIVPDRSQPTLTLGVPTLLLQGMCTARLLSRDWKRAYLALDTILRLYPTQTPPRFFELFMIERPITEAYTAFTIACRAGIVLNPGQVTALLTKMKAAMQATSSLSDRVMILRATANALYAYQEAGGQLESLHIGVFVHCFEQLLPELAPGEDYHETRAAHRNIIVIAVHEILAGLLQAGLSAQIHPFEALMSLAGKLRVPNLLTTTLGDISAVKMNLGPIGTRSALTSAGLVKNKPLIEQLWTGVVAAADAEGSQIAFEDWITFTKACRRAGHAEYFHQQLSKLSHTNTSRVENHLKQQMTFDERVAPQEFTEGMTPAELTTEMEGLKEQMKNIEAVLMSGSSLDLQMSPFHMHLDPATTSLSSLELLRRVYDELTTDPHQPPPTPLVEGSQVKPVVSSTGIPLDQLRFMNWLSVLEMMDGAEEYESRFQFAMNQAIDAGKPFKETLVDRLRRSKRGTMGSRDSLRDRIRTLRNPNAIDLPVFRKVSTQVPEEKFKAMRYDPEDDQWKRAKITKHRATDLKIQKIGQPPQEPKETRKARPQIVERKKTAPVEDSLAEDDVERYGKNPTLRYYVGLESHHEAPNLPKQSATQQREEYPAHEDESNGHLPSDSPPVEQITIEKGS</sequence>
<feature type="region of interest" description="Disordered" evidence="1">
    <location>
        <begin position="759"/>
        <end position="864"/>
    </location>
</feature>
<reference evidence="2" key="1">
    <citation type="journal article" date="2020" name="Stud. Mycol.">
        <title>101 Dothideomycetes genomes: a test case for predicting lifestyles and emergence of pathogens.</title>
        <authorList>
            <person name="Haridas S."/>
            <person name="Albert R."/>
            <person name="Binder M."/>
            <person name="Bloem J."/>
            <person name="Labutti K."/>
            <person name="Salamov A."/>
            <person name="Andreopoulos B."/>
            <person name="Baker S."/>
            <person name="Barry K."/>
            <person name="Bills G."/>
            <person name="Bluhm B."/>
            <person name="Cannon C."/>
            <person name="Castanera R."/>
            <person name="Culley D."/>
            <person name="Daum C."/>
            <person name="Ezra D."/>
            <person name="Gonzalez J."/>
            <person name="Henrissat B."/>
            <person name="Kuo A."/>
            <person name="Liang C."/>
            <person name="Lipzen A."/>
            <person name="Lutzoni F."/>
            <person name="Magnuson J."/>
            <person name="Mondo S."/>
            <person name="Nolan M."/>
            <person name="Ohm R."/>
            <person name="Pangilinan J."/>
            <person name="Park H.-J."/>
            <person name="Ramirez L."/>
            <person name="Alfaro M."/>
            <person name="Sun H."/>
            <person name="Tritt A."/>
            <person name="Yoshinaga Y."/>
            <person name="Zwiers L.-H."/>
            <person name="Turgeon B."/>
            <person name="Goodwin S."/>
            <person name="Spatafora J."/>
            <person name="Crous P."/>
            <person name="Grigoriev I."/>
        </authorList>
    </citation>
    <scope>NUCLEOTIDE SEQUENCE</scope>
    <source>
        <strain evidence="2">CBS 113818</strain>
    </source>
</reference>
<organism evidence="2 3">
    <name type="scientific">Ophiobolus disseminans</name>
    <dbReference type="NCBI Taxonomy" id="1469910"/>
    <lineage>
        <taxon>Eukaryota</taxon>
        <taxon>Fungi</taxon>
        <taxon>Dikarya</taxon>
        <taxon>Ascomycota</taxon>
        <taxon>Pezizomycotina</taxon>
        <taxon>Dothideomycetes</taxon>
        <taxon>Pleosporomycetidae</taxon>
        <taxon>Pleosporales</taxon>
        <taxon>Pleosporineae</taxon>
        <taxon>Phaeosphaeriaceae</taxon>
        <taxon>Ophiobolus</taxon>
    </lineage>
</organism>
<gene>
    <name evidence="2" type="ORF">CC86DRAFT_358851</name>
</gene>
<proteinExistence type="predicted"/>